<organism evidence="1">
    <name type="scientific">marine sediment metagenome</name>
    <dbReference type="NCBI Taxonomy" id="412755"/>
    <lineage>
        <taxon>unclassified sequences</taxon>
        <taxon>metagenomes</taxon>
        <taxon>ecological metagenomes</taxon>
    </lineage>
</organism>
<protein>
    <submittedName>
        <fullName evidence="1">Uncharacterized protein</fullName>
    </submittedName>
</protein>
<dbReference type="AlphaFoldDB" id="A0A0F9MZM4"/>
<proteinExistence type="predicted"/>
<gene>
    <name evidence="1" type="ORF">LCGC14_1092880</name>
</gene>
<accession>A0A0F9MZM4</accession>
<dbReference type="Pfam" id="PF24228">
    <property type="entry name" value="CrAss_Ring_1"/>
    <property type="match status" value="1"/>
</dbReference>
<name>A0A0F9MZM4_9ZZZZ</name>
<dbReference type="InterPro" id="IPR057118">
    <property type="entry name" value="R1-like"/>
</dbReference>
<reference evidence="1" key="1">
    <citation type="journal article" date="2015" name="Nature">
        <title>Complex archaea that bridge the gap between prokaryotes and eukaryotes.</title>
        <authorList>
            <person name="Spang A."/>
            <person name="Saw J.H."/>
            <person name="Jorgensen S.L."/>
            <person name="Zaremba-Niedzwiedzka K."/>
            <person name="Martijn J."/>
            <person name="Lind A.E."/>
            <person name="van Eijk R."/>
            <person name="Schleper C."/>
            <person name="Guy L."/>
            <person name="Ettema T.J."/>
        </authorList>
    </citation>
    <scope>NUCLEOTIDE SEQUENCE</scope>
</reference>
<comment type="caution">
    <text evidence="1">The sequence shown here is derived from an EMBL/GenBank/DDBJ whole genome shotgun (WGS) entry which is preliminary data.</text>
</comment>
<sequence>MVYNHVSLKNIIGRIFNTYKIKSADFINRVPQWTGEALGKLGIYMALQPAIMRVEVNEYKAILPSTLKKLVAVEYNGELIPRLIGTRVEYITDTGFSGSLSKTKLYKDIDYDADGNIVSVRTLETQIPVGRSTEYNYILHKNGYIDLPFETAELVIYFEKLPEEQDKQTGMYFPLVPDVENVQEAIIWYILMNILYGGYKHPILSISSPNRYVNPGLQWDYYMPKAQNSASAPDREQREIHSKLWRGVVLDANRFENSFSNKIIED</sequence>
<dbReference type="EMBL" id="LAZR01004868">
    <property type="protein sequence ID" value="KKN04882.1"/>
    <property type="molecule type" value="Genomic_DNA"/>
</dbReference>
<evidence type="ECO:0000313" key="1">
    <source>
        <dbReference type="EMBL" id="KKN04882.1"/>
    </source>
</evidence>